<comment type="caution">
    <text evidence="1">The sequence shown here is derived from an EMBL/GenBank/DDBJ whole genome shotgun (WGS) entry which is preliminary data.</text>
</comment>
<evidence type="ECO:0000313" key="1">
    <source>
        <dbReference type="EMBL" id="NHQ74486.1"/>
    </source>
</evidence>
<keyword evidence="2" id="KW-1185">Reference proteome</keyword>
<gene>
    <name evidence="1" type="ORF">HAT86_08405</name>
</gene>
<sequence length="201" mass="21748">MQLDESGWVHLTDDKSARALSAMETVASYGGTEFRPAEGTLADFFDAQRKTPLKLRFAAGQRVTQTELSAALESRSARFALQHSSPPASLDVEVVTFPDGSLVMKCSLAATGNLDSGDARALLASQAMAVVRDETEQTSFGATRHNLRLEAESPEIDASIEFYDFTEATELHTFFNERGVDNTLTSLMSTGLHPVPSEASQ</sequence>
<protein>
    <submittedName>
        <fullName evidence="1">Uncharacterized protein</fullName>
    </submittedName>
</protein>
<accession>A0A967BEK1</accession>
<dbReference type="AlphaFoldDB" id="A0A967BEK1"/>
<proteinExistence type="predicted"/>
<dbReference type="EMBL" id="JAAORB010000012">
    <property type="protein sequence ID" value="NHQ74486.1"/>
    <property type="molecule type" value="Genomic_DNA"/>
</dbReference>
<evidence type="ECO:0000313" key="2">
    <source>
        <dbReference type="Proteomes" id="UP000639775"/>
    </source>
</evidence>
<name>A0A967BEK1_9RHOB</name>
<dbReference type="RefSeq" id="WP_167195771.1">
    <property type="nucleotide sequence ID" value="NZ_JAAORB010000012.1"/>
</dbReference>
<organism evidence="1 2">
    <name type="scientific">Roseovarius gahaiensis</name>
    <dbReference type="NCBI Taxonomy" id="2716691"/>
    <lineage>
        <taxon>Bacteria</taxon>
        <taxon>Pseudomonadati</taxon>
        <taxon>Pseudomonadota</taxon>
        <taxon>Alphaproteobacteria</taxon>
        <taxon>Rhodobacterales</taxon>
        <taxon>Roseobacteraceae</taxon>
        <taxon>Roseovarius</taxon>
    </lineage>
</organism>
<reference evidence="1" key="1">
    <citation type="submission" date="2020-03" db="EMBL/GenBank/DDBJ databases">
        <title>Roseovarius gahaiensis sp. nov., isolated from Gahai Saline Lake, China.</title>
        <authorList>
            <person name="Sun X."/>
        </authorList>
    </citation>
    <scope>NUCLEOTIDE SEQUENCE</scope>
    <source>
        <strain evidence="1">GH877</strain>
    </source>
</reference>
<dbReference type="Proteomes" id="UP000639775">
    <property type="component" value="Unassembled WGS sequence"/>
</dbReference>